<name>A0ACD3AAV3_9AGAR</name>
<organism evidence="1 2">
    <name type="scientific">Pluteus cervinus</name>
    <dbReference type="NCBI Taxonomy" id="181527"/>
    <lineage>
        <taxon>Eukaryota</taxon>
        <taxon>Fungi</taxon>
        <taxon>Dikarya</taxon>
        <taxon>Basidiomycota</taxon>
        <taxon>Agaricomycotina</taxon>
        <taxon>Agaricomycetes</taxon>
        <taxon>Agaricomycetidae</taxon>
        <taxon>Agaricales</taxon>
        <taxon>Pluteineae</taxon>
        <taxon>Pluteaceae</taxon>
        <taxon>Pluteus</taxon>
    </lineage>
</organism>
<proteinExistence type="predicted"/>
<accession>A0ACD3AAV3</accession>
<gene>
    <name evidence="1" type="ORF">BDN72DRAFT_964292</name>
</gene>
<reference evidence="1 2" key="1">
    <citation type="journal article" date="2019" name="Nat. Ecol. Evol.">
        <title>Megaphylogeny resolves global patterns of mushroom evolution.</title>
        <authorList>
            <person name="Varga T."/>
            <person name="Krizsan K."/>
            <person name="Foldi C."/>
            <person name="Dima B."/>
            <person name="Sanchez-Garcia M."/>
            <person name="Sanchez-Ramirez S."/>
            <person name="Szollosi G.J."/>
            <person name="Szarkandi J.G."/>
            <person name="Papp V."/>
            <person name="Albert L."/>
            <person name="Andreopoulos W."/>
            <person name="Angelini C."/>
            <person name="Antonin V."/>
            <person name="Barry K.W."/>
            <person name="Bougher N.L."/>
            <person name="Buchanan P."/>
            <person name="Buyck B."/>
            <person name="Bense V."/>
            <person name="Catcheside P."/>
            <person name="Chovatia M."/>
            <person name="Cooper J."/>
            <person name="Damon W."/>
            <person name="Desjardin D."/>
            <person name="Finy P."/>
            <person name="Geml J."/>
            <person name="Haridas S."/>
            <person name="Hughes K."/>
            <person name="Justo A."/>
            <person name="Karasinski D."/>
            <person name="Kautmanova I."/>
            <person name="Kiss B."/>
            <person name="Kocsube S."/>
            <person name="Kotiranta H."/>
            <person name="LaButti K.M."/>
            <person name="Lechner B.E."/>
            <person name="Liimatainen K."/>
            <person name="Lipzen A."/>
            <person name="Lukacs Z."/>
            <person name="Mihaltcheva S."/>
            <person name="Morgado L.N."/>
            <person name="Niskanen T."/>
            <person name="Noordeloos M.E."/>
            <person name="Ohm R.A."/>
            <person name="Ortiz-Santana B."/>
            <person name="Ovrebo C."/>
            <person name="Racz N."/>
            <person name="Riley R."/>
            <person name="Savchenko A."/>
            <person name="Shiryaev A."/>
            <person name="Soop K."/>
            <person name="Spirin V."/>
            <person name="Szebenyi C."/>
            <person name="Tomsovsky M."/>
            <person name="Tulloss R.E."/>
            <person name="Uehling J."/>
            <person name="Grigoriev I.V."/>
            <person name="Vagvolgyi C."/>
            <person name="Papp T."/>
            <person name="Martin F.M."/>
            <person name="Miettinen O."/>
            <person name="Hibbett D.S."/>
            <person name="Nagy L.G."/>
        </authorList>
    </citation>
    <scope>NUCLEOTIDE SEQUENCE [LARGE SCALE GENOMIC DNA]</scope>
    <source>
        <strain evidence="1 2">NL-1719</strain>
    </source>
</reference>
<keyword evidence="2" id="KW-1185">Reference proteome</keyword>
<protein>
    <submittedName>
        <fullName evidence="1">Thioredoxin-like protein</fullName>
    </submittedName>
</protein>
<evidence type="ECO:0000313" key="2">
    <source>
        <dbReference type="Proteomes" id="UP000308600"/>
    </source>
</evidence>
<dbReference type="EMBL" id="ML208555">
    <property type="protein sequence ID" value="TFK62860.1"/>
    <property type="molecule type" value="Genomic_DNA"/>
</dbReference>
<evidence type="ECO:0000313" key="1">
    <source>
        <dbReference type="EMBL" id="TFK62860.1"/>
    </source>
</evidence>
<sequence length="228" mass="25674">MATSKVVLHHLEDSRSQRILWLLEELEVPYEIKKYKRTPEKRAPPELLEVNPLGKSPFITDGEVNLGESGAIVEYLIGKYGQGKFDPPENGRLDNLYFTHFAEGSLGPVLTRRAIFDIVPDHSPALVRPLIRALFQKVDQAVNVPEFRNQGKMIETHLEKSGDWFAGGNSPTSADFLMSFGMETFVLRSPESLGPKSKEYVERIQARPAYKRALEKGGEYAYVVKGPE</sequence>
<dbReference type="Proteomes" id="UP000308600">
    <property type="component" value="Unassembled WGS sequence"/>
</dbReference>